<dbReference type="GO" id="GO:0006310">
    <property type="term" value="P:DNA recombination"/>
    <property type="evidence" value="ECO:0007669"/>
    <property type="project" value="TreeGrafter"/>
</dbReference>
<dbReference type="InterPro" id="IPR051699">
    <property type="entry name" value="Rpn/YhgA-like_nuclease"/>
</dbReference>
<proteinExistence type="inferred from homology"/>
<dbReference type="NCBIfam" id="TIGR01784">
    <property type="entry name" value="T_den_put_tspse"/>
    <property type="match status" value="1"/>
</dbReference>
<dbReference type="RefSeq" id="WP_057063288.1">
    <property type="nucleotide sequence ID" value="NZ_CABDWZ010000001.1"/>
</dbReference>
<evidence type="ECO:0000313" key="5">
    <source>
        <dbReference type="Proteomes" id="UP000050520"/>
    </source>
</evidence>
<dbReference type="InterPro" id="IPR010106">
    <property type="entry name" value="RpnA"/>
</dbReference>
<evidence type="ECO:0000259" key="2">
    <source>
        <dbReference type="Pfam" id="PF04754"/>
    </source>
</evidence>
<evidence type="ECO:0000256" key="1">
    <source>
        <dbReference type="ARBA" id="ARBA00009787"/>
    </source>
</evidence>
<gene>
    <name evidence="4" type="ORF">AN672_05380</name>
    <name evidence="3" type="ORF">I9Y29_002548</name>
</gene>
<dbReference type="Pfam" id="PF04754">
    <property type="entry name" value="Transposase_31"/>
    <property type="match status" value="1"/>
</dbReference>
<feature type="domain" description="Transposase (putative) YhgA-like" evidence="2">
    <location>
        <begin position="8"/>
        <end position="209"/>
    </location>
</feature>
<dbReference type="InterPro" id="IPR006842">
    <property type="entry name" value="Transposase_31"/>
</dbReference>
<evidence type="ECO:0000313" key="4">
    <source>
        <dbReference type="EMBL" id="KPR56727.1"/>
    </source>
</evidence>
<dbReference type="PANTHER" id="PTHR34611:SF2">
    <property type="entry name" value="INACTIVE RECOMBINATION-PROMOTING NUCLEASE-LIKE PROTEIN RPNE-RELATED"/>
    <property type="match status" value="1"/>
</dbReference>
<dbReference type="GO" id="GO:1990238">
    <property type="term" value="F:double-stranded DNA endonuclease activity"/>
    <property type="evidence" value="ECO:0007669"/>
    <property type="project" value="TreeGrafter"/>
</dbReference>
<dbReference type="Proteomes" id="UP000050520">
    <property type="component" value="Unassembled WGS sequence"/>
</dbReference>
<reference evidence="5" key="1">
    <citation type="submission" date="2015-09" db="EMBL/GenBank/DDBJ databases">
        <title>Prevalence of NDMs in South Africa.</title>
        <authorList>
            <person name="Osei Sekyere J."/>
            <person name="Govinden U."/>
            <person name="Essack S."/>
            <person name="Haldorsen B."/>
            <person name="Samuelsen O."/>
            <person name="Aasnaes B."/>
            <person name="Sundsfjord A."/>
        </authorList>
    </citation>
    <scope>NUCLEOTIDE SEQUENCE [LARGE SCALE GENOMIC DNA]</scope>
    <source>
        <strain evidence="5">ST62:944112508</strain>
    </source>
</reference>
<evidence type="ECO:0000313" key="3">
    <source>
        <dbReference type="EMBL" id="HAT3898114.1"/>
    </source>
</evidence>
<dbReference type="AlphaFoldDB" id="A0A0P8M3F7"/>
<reference evidence="3" key="4">
    <citation type="submission" date="2020-09" db="EMBL/GenBank/DDBJ databases">
        <authorList>
            <consortium name="NCBI Pathogen Detection Project"/>
        </authorList>
    </citation>
    <scope>NUCLEOTIDE SEQUENCE</scope>
    <source>
        <strain evidence="3">O50</strain>
    </source>
</reference>
<protein>
    <submittedName>
        <fullName evidence="3">Rpn family recombination-promoting nuclease/putative transposase</fullName>
    </submittedName>
</protein>
<accession>A0A0P8M3F7</accession>
<reference evidence="4 5" key="2">
    <citation type="journal article" date="2017" name="PLoS ONE">
        <title>Genomic and phenotypic characterisation of fluoroquinolone resistance mechanisms in Enterobacteriaceae in Durban, South Africa.</title>
        <authorList>
            <person name="Osei Sekyere J."/>
            <person name="Amoako D.G."/>
        </authorList>
    </citation>
    <scope>NUCLEOTIDE SEQUENCE [LARGE SCALE GENOMIC DNA]</scope>
    <source>
        <strain evidence="4 5">ST62:944112508</strain>
    </source>
</reference>
<name>A0A0P8M3F7_CITFR</name>
<dbReference type="PANTHER" id="PTHR34611">
    <property type="match status" value="1"/>
</dbReference>
<dbReference type="EMBL" id="LJEB01000021">
    <property type="protein sequence ID" value="KPR56727.1"/>
    <property type="molecule type" value="Genomic_DNA"/>
</dbReference>
<dbReference type="Proteomes" id="UP000855471">
    <property type="component" value="Unassembled WGS sequence"/>
</dbReference>
<dbReference type="EMBL" id="DACSXJ010000013">
    <property type="protein sequence ID" value="HAT3898114.1"/>
    <property type="molecule type" value="Genomic_DNA"/>
</dbReference>
<sequence>MQKPTTSTPHDAVFKKFLGHPDTARDFLDTYLPSSLHELCDLDTLKLEPGSFIEEDLRASYSDVLWSLKTRTGKGYIYALIEHQSSSDVHMAFRMMRYAIAAMQNHLDAGHKTLPLVVPILFYHGVDSPYPYSLCWLDEFDDPETARQLYGSAFPLVDITAVSDDEIMQHRRMALLELVQKHIRERDLMVLVDNLVALLVKGYANDSQVETLFNYLMQSGSAPRFEAFIREVALRVPQHKERLMTIAECLRESGRRTGHYSGLQEGLQKGKIEGKQDEALRIAHAMLEKGIDRELVLIITGLSSDELTASSD</sequence>
<comment type="caution">
    <text evidence="3">The sequence shown here is derived from an EMBL/GenBank/DDBJ whole genome shotgun (WGS) entry which is preliminary data.</text>
</comment>
<organism evidence="3">
    <name type="scientific">Citrobacter freundii</name>
    <dbReference type="NCBI Taxonomy" id="546"/>
    <lineage>
        <taxon>Bacteria</taxon>
        <taxon>Pseudomonadati</taxon>
        <taxon>Pseudomonadota</taxon>
        <taxon>Gammaproteobacteria</taxon>
        <taxon>Enterobacterales</taxon>
        <taxon>Enterobacteriaceae</taxon>
        <taxon>Citrobacter</taxon>
        <taxon>Citrobacter freundii complex</taxon>
    </lineage>
</organism>
<reference evidence="3" key="3">
    <citation type="journal article" date="2018" name="Genome Biol.">
        <title>SKESA: strategic k-mer extension for scrupulous assemblies.</title>
        <authorList>
            <person name="Souvorov A."/>
            <person name="Agarwala R."/>
            <person name="Lipman D.J."/>
        </authorList>
    </citation>
    <scope>NUCLEOTIDE SEQUENCE</scope>
    <source>
        <strain evidence="3">O50</strain>
    </source>
</reference>
<comment type="similarity">
    <text evidence="1">Belongs to the Rpn/YhgA-like nuclease family.</text>
</comment>